<evidence type="ECO:0000313" key="4">
    <source>
        <dbReference type="EMBL" id="TYZ21667.1"/>
    </source>
</evidence>
<gene>
    <name evidence="4" type="primary">cobK</name>
    <name evidence="4" type="ORF">FZ040_09715</name>
</gene>
<dbReference type="NCBIfam" id="TIGR00715">
    <property type="entry name" value="precor6x_red"/>
    <property type="match status" value="1"/>
</dbReference>
<keyword evidence="2" id="KW-0169">Cobalamin biosynthesis</keyword>
<dbReference type="RefSeq" id="WP_149171796.1">
    <property type="nucleotide sequence ID" value="NZ_VTOY01000008.1"/>
</dbReference>
<comment type="pathway">
    <text evidence="1">Cofactor biosynthesis; adenosylcobalamin biosynthesis.</text>
</comment>
<dbReference type="EC" id="1.3.1.54" evidence="4"/>
<dbReference type="EMBL" id="VTOY01000008">
    <property type="protein sequence ID" value="TYZ21667.1"/>
    <property type="molecule type" value="Genomic_DNA"/>
</dbReference>
<evidence type="ECO:0000256" key="1">
    <source>
        <dbReference type="ARBA" id="ARBA00004953"/>
    </source>
</evidence>
<dbReference type="GO" id="GO:0009236">
    <property type="term" value="P:cobalamin biosynthetic process"/>
    <property type="evidence" value="ECO:0007669"/>
    <property type="project" value="UniProtKB-UniPathway"/>
</dbReference>
<dbReference type="GO" id="GO:0016994">
    <property type="term" value="F:precorrin-6A reductase activity"/>
    <property type="evidence" value="ECO:0007669"/>
    <property type="project" value="UniProtKB-EC"/>
</dbReference>
<dbReference type="PANTHER" id="PTHR36925">
    <property type="entry name" value="COBALT-PRECORRIN-6A REDUCTASE"/>
    <property type="match status" value="1"/>
</dbReference>
<dbReference type="PANTHER" id="PTHR36925:SF1">
    <property type="entry name" value="COBALT-PRECORRIN-6A REDUCTASE"/>
    <property type="match status" value="1"/>
</dbReference>
<dbReference type="AlphaFoldDB" id="A0A5D6W1E6"/>
<proteinExistence type="predicted"/>
<dbReference type="Proteomes" id="UP000323646">
    <property type="component" value="Unassembled WGS sequence"/>
</dbReference>
<accession>A0A5D6W1E6</accession>
<protein>
    <submittedName>
        <fullName evidence="4">Precorrin-6A reductase</fullName>
        <ecNumber evidence="4">1.3.1.54</ecNumber>
    </submittedName>
</protein>
<dbReference type="Pfam" id="PF02571">
    <property type="entry name" value="CbiJ"/>
    <property type="match status" value="1"/>
</dbReference>
<evidence type="ECO:0000256" key="2">
    <source>
        <dbReference type="ARBA" id="ARBA00022573"/>
    </source>
</evidence>
<dbReference type="UniPathway" id="UPA00148"/>
<sequence>MIFVAAGTQDGRELAKYLLDNGYDVTASVVSHYGEQLLADCRGRNFIINDKPLDQQQLEEYLRVHDIRLFVDASHPYAVNMSQNGLTACKNLQLPYIRYERDLTSSNYDRLSIVHDYESAAKLAAKFGKNIFLTTGSRNLEKFTTSEYLRDCHIIARVLPTAEVMRLCEGLGLTPGQIIGMQGPFSKELNKELYRRYNADVVVTKNSGTIGGTDTKFAAAAELDLPVIVIDRPVMNYGNVGRTYEEILKFVEERYGHGVYQTTDGN</sequence>
<dbReference type="OrthoDB" id="9780707at2"/>
<name>A0A5D6W1E6_9FIRM</name>
<organism evidence="4 5">
    <name type="scientific">Selenomonas ruminis</name>
    <dbReference type="NCBI Taxonomy" id="2593411"/>
    <lineage>
        <taxon>Bacteria</taxon>
        <taxon>Bacillati</taxon>
        <taxon>Bacillota</taxon>
        <taxon>Negativicutes</taxon>
        <taxon>Selenomonadales</taxon>
        <taxon>Selenomonadaceae</taxon>
        <taxon>Selenomonas</taxon>
    </lineage>
</organism>
<dbReference type="PROSITE" id="PS51014">
    <property type="entry name" value="COBK_CBIJ"/>
    <property type="match status" value="1"/>
</dbReference>
<comment type="caution">
    <text evidence="4">The sequence shown here is derived from an EMBL/GenBank/DDBJ whole genome shotgun (WGS) entry which is preliminary data.</text>
</comment>
<reference evidence="4 5" key="1">
    <citation type="submission" date="2019-08" db="EMBL/GenBank/DDBJ databases">
        <title>Selenomonas sp. mPRGC5 and Selenomonas sp. mPRGC8 isolated from ruminal fluid of dairy goat (Capra hircus).</title>
        <authorList>
            <person name="Poothong S."/>
            <person name="Nuengjamnong C."/>
            <person name="Tanasupawat S."/>
        </authorList>
    </citation>
    <scope>NUCLEOTIDE SEQUENCE [LARGE SCALE GENOMIC DNA]</scope>
    <source>
        <strain evidence="5">mPRGC5</strain>
    </source>
</reference>
<evidence type="ECO:0000256" key="3">
    <source>
        <dbReference type="ARBA" id="ARBA00023002"/>
    </source>
</evidence>
<keyword evidence="5" id="KW-1185">Reference proteome</keyword>
<dbReference type="InterPro" id="IPR003723">
    <property type="entry name" value="Precorrin-6x_reduct"/>
</dbReference>
<evidence type="ECO:0000313" key="5">
    <source>
        <dbReference type="Proteomes" id="UP000323646"/>
    </source>
</evidence>
<keyword evidence="3 4" id="KW-0560">Oxidoreductase</keyword>